<protein>
    <submittedName>
        <fullName evidence="1">Uncharacterized protein</fullName>
    </submittedName>
</protein>
<gene>
    <name evidence="1" type="ORF">GCM10009093_16880</name>
</gene>
<reference evidence="1 2" key="1">
    <citation type="journal article" date="2019" name="Int. J. Syst. Evol. Microbiol.">
        <title>The Global Catalogue of Microorganisms (GCM) 10K type strain sequencing project: providing services to taxonomists for standard genome sequencing and annotation.</title>
        <authorList>
            <consortium name="The Broad Institute Genomics Platform"/>
            <consortium name="The Broad Institute Genome Sequencing Center for Infectious Disease"/>
            <person name="Wu L."/>
            <person name="Ma J."/>
        </authorList>
    </citation>
    <scope>NUCLEOTIDE SEQUENCE [LARGE SCALE GENOMIC DNA]</scope>
    <source>
        <strain evidence="1 2">JCM 13476</strain>
    </source>
</reference>
<proteinExistence type="predicted"/>
<evidence type="ECO:0000313" key="1">
    <source>
        <dbReference type="EMBL" id="GAA0390876.1"/>
    </source>
</evidence>
<dbReference type="Proteomes" id="UP001500791">
    <property type="component" value="Unassembled WGS sequence"/>
</dbReference>
<dbReference type="EMBL" id="BAAAEJ010000007">
    <property type="protein sequence ID" value="GAA0390876.1"/>
    <property type="molecule type" value="Genomic_DNA"/>
</dbReference>
<sequence length="93" mass="10392">MAFSFARTAAAQTANNAQSPYAVAPTLRPFERKSFAERYLIVPCETETDLAVIWDRQEEQVVDVICAPLGRYSDEDAMWDEFRAASENPAMAA</sequence>
<comment type="caution">
    <text evidence="1">The sequence shown here is derived from an EMBL/GenBank/DDBJ whole genome shotgun (WGS) entry which is preliminary data.</text>
</comment>
<evidence type="ECO:0000313" key="2">
    <source>
        <dbReference type="Proteomes" id="UP001500791"/>
    </source>
</evidence>
<organism evidence="1 2">
    <name type="scientific">Brevundimonas terrae</name>
    <dbReference type="NCBI Taxonomy" id="363631"/>
    <lineage>
        <taxon>Bacteria</taxon>
        <taxon>Pseudomonadati</taxon>
        <taxon>Pseudomonadota</taxon>
        <taxon>Alphaproteobacteria</taxon>
        <taxon>Caulobacterales</taxon>
        <taxon>Caulobacteraceae</taxon>
        <taxon>Brevundimonas</taxon>
    </lineage>
</organism>
<dbReference type="RefSeq" id="WP_243862816.1">
    <property type="nucleotide sequence ID" value="NZ_BAAAEJ010000007.1"/>
</dbReference>
<name>A0ABN0YCQ7_9CAUL</name>
<keyword evidence="2" id="KW-1185">Reference proteome</keyword>
<accession>A0ABN0YCQ7</accession>